<gene>
    <name evidence="7" type="ORF">K7432_016060</name>
</gene>
<evidence type="ECO:0000256" key="5">
    <source>
        <dbReference type="SAM" id="SignalP"/>
    </source>
</evidence>
<evidence type="ECO:0000313" key="7">
    <source>
        <dbReference type="EMBL" id="KAK9680034.1"/>
    </source>
</evidence>
<dbReference type="PANTHER" id="PTHR11271:SF37">
    <property type="entry name" value="FAMILY PROTEIN, PUTATIVE (AFU_ORTHOLOGUE AFUA_4G00460)-RELATED"/>
    <property type="match status" value="1"/>
</dbReference>
<dbReference type="EMBL" id="JASJQH010009325">
    <property type="protein sequence ID" value="KAK9680034.1"/>
    <property type="molecule type" value="Genomic_DNA"/>
</dbReference>
<accession>A0ABR2VMC4</accession>
<reference evidence="7 8" key="1">
    <citation type="submission" date="2023-04" db="EMBL/GenBank/DDBJ databases">
        <title>Genome of Basidiobolus ranarum AG-B5.</title>
        <authorList>
            <person name="Stajich J.E."/>
            <person name="Carter-House D."/>
            <person name="Gryganskyi A."/>
        </authorList>
    </citation>
    <scope>NUCLEOTIDE SEQUENCE [LARGE SCALE GENOMIC DNA]</scope>
    <source>
        <strain evidence="7 8">AG-B5</strain>
    </source>
</reference>
<dbReference type="InterPro" id="IPR051607">
    <property type="entry name" value="Metallo-dep_hydrolases"/>
</dbReference>
<keyword evidence="3" id="KW-0378">Hydrolase</keyword>
<protein>
    <recommendedName>
        <fullName evidence="6">Amidohydrolase-related domain-containing protein</fullName>
    </recommendedName>
</protein>
<feature type="domain" description="Amidohydrolase-related" evidence="6">
    <location>
        <begin position="93"/>
        <end position="455"/>
    </location>
</feature>
<keyword evidence="8" id="KW-1185">Reference proteome</keyword>
<dbReference type="InterPro" id="IPR006680">
    <property type="entry name" value="Amidohydro-rel"/>
</dbReference>
<comment type="cofactor">
    <cofactor evidence="1">
        <name>Zn(2+)</name>
        <dbReference type="ChEBI" id="CHEBI:29105"/>
    </cofactor>
</comment>
<proteinExistence type="predicted"/>
<evidence type="ECO:0000256" key="4">
    <source>
        <dbReference type="ARBA" id="ARBA00022833"/>
    </source>
</evidence>
<dbReference type="SUPFAM" id="SSF51556">
    <property type="entry name" value="Metallo-dependent hydrolases"/>
    <property type="match status" value="1"/>
</dbReference>
<dbReference type="InterPro" id="IPR032466">
    <property type="entry name" value="Metal_Hydrolase"/>
</dbReference>
<keyword evidence="5" id="KW-0732">Signal</keyword>
<dbReference type="Gene3D" id="2.30.40.10">
    <property type="entry name" value="Urease, subunit C, domain 1"/>
    <property type="match status" value="1"/>
</dbReference>
<dbReference type="Proteomes" id="UP001479436">
    <property type="component" value="Unassembled WGS sequence"/>
</dbReference>
<evidence type="ECO:0000256" key="1">
    <source>
        <dbReference type="ARBA" id="ARBA00001947"/>
    </source>
</evidence>
<keyword evidence="2" id="KW-0479">Metal-binding</keyword>
<evidence type="ECO:0000256" key="3">
    <source>
        <dbReference type="ARBA" id="ARBA00022801"/>
    </source>
</evidence>
<dbReference type="InterPro" id="IPR011059">
    <property type="entry name" value="Metal-dep_hydrolase_composite"/>
</dbReference>
<sequence length="524" mass="57512">MLRILAALQSILALLSLATQASPILKRQGLSEGSTNTAILLQGGTFITYNETTASLEVIHGSLLIINNAIAEIGAIVTDIPPHTEIVNVTGRIVTPGFVDTHRHGWQTAFRTQGGNAALDQYMYTFSQFGPAAQIFDAEDVYIGQLMGLYEAIDAGVTSIVDHAHHIWSKETAQAGLQASIDSGNRIWWCYAVQPVPIQSNPYVLDKNTTSWQLAQITEMATNQPLSGGRVNIGLAYDQLSLPEEQVVSIFDFAKKQNLSLITTHYMGGIFQDGFHSVEVLDKYNLLDIETPIIFSHASYITPQEIELLRRANQYISTTSESEMHYGHGHPYSYSIQDQGSLGVDTHIAFSTDIITQMRINLQTTRLTMYDMVIEQGRMPSNSGMTVDQAFLMGTRNGGLALRRDDIGVLKVGAKADLVVFDTNRPGLLGWKDAVAAIVLHSNTGDIEHVIVDGQFKKRDRKLVGADWIIAQDRFLRSAAKISTAMGKANLTEYKEGVLNEVLGYTDSMFGKTTEVNVTRGPSA</sequence>
<dbReference type="PANTHER" id="PTHR11271">
    <property type="entry name" value="GUANINE DEAMINASE"/>
    <property type="match status" value="1"/>
</dbReference>
<dbReference type="Pfam" id="PF01979">
    <property type="entry name" value="Amidohydro_1"/>
    <property type="match status" value="1"/>
</dbReference>
<evidence type="ECO:0000256" key="2">
    <source>
        <dbReference type="ARBA" id="ARBA00022723"/>
    </source>
</evidence>
<keyword evidence="4" id="KW-0862">Zinc</keyword>
<evidence type="ECO:0000313" key="8">
    <source>
        <dbReference type="Proteomes" id="UP001479436"/>
    </source>
</evidence>
<evidence type="ECO:0000259" key="6">
    <source>
        <dbReference type="Pfam" id="PF01979"/>
    </source>
</evidence>
<name>A0ABR2VMC4_9FUNG</name>
<dbReference type="SUPFAM" id="SSF51338">
    <property type="entry name" value="Composite domain of metallo-dependent hydrolases"/>
    <property type="match status" value="2"/>
</dbReference>
<organism evidence="7 8">
    <name type="scientific">Basidiobolus ranarum</name>
    <dbReference type="NCBI Taxonomy" id="34480"/>
    <lineage>
        <taxon>Eukaryota</taxon>
        <taxon>Fungi</taxon>
        <taxon>Fungi incertae sedis</taxon>
        <taxon>Zoopagomycota</taxon>
        <taxon>Entomophthoromycotina</taxon>
        <taxon>Basidiobolomycetes</taxon>
        <taxon>Basidiobolales</taxon>
        <taxon>Basidiobolaceae</taxon>
        <taxon>Basidiobolus</taxon>
    </lineage>
</organism>
<comment type="caution">
    <text evidence="7">The sequence shown here is derived from an EMBL/GenBank/DDBJ whole genome shotgun (WGS) entry which is preliminary data.</text>
</comment>
<dbReference type="Gene3D" id="3.20.20.140">
    <property type="entry name" value="Metal-dependent hydrolases"/>
    <property type="match status" value="1"/>
</dbReference>
<feature type="chain" id="PRO_5045516571" description="Amidohydrolase-related domain-containing protein" evidence="5">
    <location>
        <begin position="22"/>
        <end position="524"/>
    </location>
</feature>
<feature type="signal peptide" evidence="5">
    <location>
        <begin position="1"/>
        <end position="21"/>
    </location>
</feature>